<dbReference type="AlphaFoldDB" id="G0EQH9"/>
<dbReference type="EMBL" id="CP002874">
    <property type="protein sequence ID" value="AEM22080.1"/>
    <property type="molecule type" value="Genomic_DNA"/>
</dbReference>
<dbReference type="HOGENOM" id="CLU_1105457_0_0_12"/>
<proteinExistence type="predicted"/>
<dbReference type="InterPro" id="IPR029044">
    <property type="entry name" value="Nucleotide-diphossugar_trans"/>
</dbReference>
<evidence type="ECO:0008006" key="3">
    <source>
        <dbReference type="Google" id="ProtNLM"/>
    </source>
</evidence>
<keyword evidence="2" id="KW-1185">Reference proteome</keyword>
<evidence type="ECO:0000313" key="2">
    <source>
        <dbReference type="Proteomes" id="UP000008522"/>
    </source>
</evidence>
<evidence type="ECO:0000313" key="1">
    <source>
        <dbReference type="EMBL" id="AEM22080.1"/>
    </source>
</evidence>
<reference evidence="1 2" key="1">
    <citation type="journal article" date="2011" name="BMC Genomics">
        <title>Complete genome sequence of Brachyspira intermedia reveals unique genomic features in Brachyspira species and phage-mediated horizontal gene transfer.</title>
        <authorList>
            <person name="Hafstrom T."/>
            <person name="Jansson D.S."/>
            <person name="Segerman B."/>
        </authorList>
    </citation>
    <scope>NUCLEOTIDE SEQUENCE [LARGE SCALE GENOMIC DNA]</scope>
    <source>
        <strain evidence="2">ATCC 51140 / PWS/A</strain>
    </source>
</reference>
<dbReference type="KEGG" id="bip:Bint_1461"/>
<dbReference type="Gene3D" id="3.90.550.10">
    <property type="entry name" value="Spore Coat Polysaccharide Biosynthesis Protein SpsA, Chain A"/>
    <property type="match status" value="1"/>
</dbReference>
<sequence length="251" mass="30197">MTALREAKGYAIGFADPDDAVALNTYEIAVSRMLINNVDIVCFNYYWIENDEITDMHINIPQFLYGNNILHLLSIEKMHAPLWDKIYRKELIDRFEFDLFIDNNKLDDMIAIVKILSVANNFEYIPIPLYFHNRRYISITNDIDKKYIFDDRKYSVENIFDYFTSNFQLKEKKIEMNNFIITLYRLTYVFIDMKFYRTKQTDEDIEIRNCQIQLLKDLIKDNIRDGYITEEIFMDICNKRNLLPLIDLYIN</sequence>
<name>G0EQH9_BRAIP</name>
<protein>
    <recommendedName>
        <fullName evidence="3">Glycosyltransferase</fullName>
    </recommendedName>
</protein>
<gene>
    <name evidence="1" type="ordered locus">Bint_1461</name>
</gene>
<dbReference type="PATRIC" id="fig|1045858.4.peg.1460"/>
<organism evidence="1 2">
    <name type="scientific">Brachyspira intermedia (strain ATCC 51140 / PWS/A)</name>
    <name type="common">Serpulina intermedia</name>
    <dbReference type="NCBI Taxonomy" id="1045858"/>
    <lineage>
        <taxon>Bacteria</taxon>
        <taxon>Pseudomonadati</taxon>
        <taxon>Spirochaetota</taxon>
        <taxon>Spirochaetia</taxon>
        <taxon>Brachyspirales</taxon>
        <taxon>Brachyspiraceae</taxon>
        <taxon>Brachyspira</taxon>
    </lineage>
</organism>
<accession>G0EQH9</accession>
<dbReference type="Proteomes" id="UP000008522">
    <property type="component" value="Chromosome"/>
</dbReference>
<dbReference type="SUPFAM" id="SSF53448">
    <property type="entry name" value="Nucleotide-diphospho-sugar transferases"/>
    <property type="match status" value="1"/>
</dbReference>
<dbReference type="OrthoDB" id="307965at2"/>